<evidence type="ECO:0000256" key="1">
    <source>
        <dbReference type="SAM" id="MobiDB-lite"/>
    </source>
</evidence>
<reference evidence="3 4" key="1">
    <citation type="journal article" date="2007" name="Nature">
        <title>Evolution of genes and genomes on the Drosophila phylogeny.</title>
        <authorList>
            <consortium name="Drosophila 12 Genomes Consortium"/>
            <person name="Clark A.G."/>
            <person name="Eisen M.B."/>
            <person name="Smith D.R."/>
            <person name="Bergman C.M."/>
            <person name="Oliver B."/>
            <person name="Markow T.A."/>
            <person name="Kaufman T.C."/>
            <person name="Kellis M."/>
            <person name="Gelbart W."/>
            <person name="Iyer V.N."/>
            <person name="Pollard D.A."/>
            <person name="Sackton T.B."/>
            <person name="Larracuente A.M."/>
            <person name="Singh N.D."/>
            <person name="Abad J.P."/>
            <person name="Abt D.N."/>
            <person name="Adryan B."/>
            <person name="Aguade M."/>
            <person name="Akashi H."/>
            <person name="Anderson W.W."/>
            <person name="Aquadro C.F."/>
            <person name="Ardell D.H."/>
            <person name="Arguello R."/>
            <person name="Artieri C.G."/>
            <person name="Barbash D.A."/>
            <person name="Barker D."/>
            <person name="Barsanti P."/>
            <person name="Batterham P."/>
            <person name="Batzoglou S."/>
            <person name="Begun D."/>
            <person name="Bhutkar A."/>
            <person name="Blanco E."/>
            <person name="Bosak S.A."/>
            <person name="Bradley R.K."/>
            <person name="Brand A.D."/>
            <person name="Brent M.R."/>
            <person name="Brooks A.N."/>
            <person name="Brown R.H."/>
            <person name="Butlin R.K."/>
            <person name="Caggese C."/>
            <person name="Calvi B.R."/>
            <person name="Bernardo de Carvalho A."/>
            <person name="Caspi A."/>
            <person name="Castrezana S."/>
            <person name="Celniker S.E."/>
            <person name="Chang J.L."/>
            <person name="Chapple C."/>
            <person name="Chatterji S."/>
            <person name="Chinwalla A."/>
            <person name="Civetta A."/>
            <person name="Clifton S.W."/>
            <person name="Comeron J.M."/>
            <person name="Costello J.C."/>
            <person name="Coyne J.A."/>
            <person name="Daub J."/>
            <person name="David R.G."/>
            <person name="Delcher A.L."/>
            <person name="Delehaunty K."/>
            <person name="Do C.B."/>
            <person name="Ebling H."/>
            <person name="Edwards K."/>
            <person name="Eickbush T."/>
            <person name="Evans J.D."/>
            <person name="Filipski A."/>
            <person name="Findeiss S."/>
            <person name="Freyhult E."/>
            <person name="Fulton L."/>
            <person name="Fulton R."/>
            <person name="Garcia A.C."/>
            <person name="Gardiner A."/>
            <person name="Garfield D.A."/>
            <person name="Garvin B.E."/>
            <person name="Gibson G."/>
            <person name="Gilbert D."/>
            <person name="Gnerre S."/>
            <person name="Godfrey J."/>
            <person name="Good R."/>
            <person name="Gotea V."/>
            <person name="Gravely B."/>
            <person name="Greenberg A.J."/>
            <person name="Griffiths-Jones S."/>
            <person name="Gross S."/>
            <person name="Guigo R."/>
            <person name="Gustafson E.A."/>
            <person name="Haerty W."/>
            <person name="Hahn M.W."/>
            <person name="Halligan D.L."/>
            <person name="Halpern A.L."/>
            <person name="Halter G.M."/>
            <person name="Han M.V."/>
            <person name="Heger A."/>
            <person name="Hillier L."/>
            <person name="Hinrichs A.S."/>
            <person name="Holmes I."/>
            <person name="Hoskins R.A."/>
            <person name="Hubisz M.J."/>
            <person name="Hultmark D."/>
            <person name="Huntley M.A."/>
            <person name="Jaffe D.B."/>
            <person name="Jagadeeshan S."/>
            <person name="Jeck W.R."/>
            <person name="Johnson J."/>
            <person name="Jones C.D."/>
            <person name="Jordan W.C."/>
            <person name="Karpen G.H."/>
            <person name="Kataoka E."/>
            <person name="Keightley P.D."/>
            <person name="Kheradpour P."/>
            <person name="Kirkness E.F."/>
            <person name="Koerich L.B."/>
            <person name="Kristiansen K."/>
            <person name="Kudrna D."/>
            <person name="Kulathinal R.J."/>
            <person name="Kumar S."/>
            <person name="Kwok R."/>
            <person name="Lander E."/>
            <person name="Langley C.H."/>
            <person name="Lapoint R."/>
            <person name="Lazzaro B.P."/>
            <person name="Lee S.J."/>
            <person name="Levesque L."/>
            <person name="Li R."/>
            <person name="Lin C.F."/>
            <person name="Lin M.F."/>
            <person name="Lindblad-Toh K."/>
            <person name="Llopart A."/>
            <person name="Long M."/>
            <person name="Low L."/>
            <person name="Lozovsky E."/>
            <person name="Lu J."/>
            <person name="Luo M."/>
            <person name="Machado C.A."/>
            <person name="Makalowski W."/>
            <person name="Marzo M."/>
            <person name="Matsuda M."/>
            <person name="Matzkin L."/>
            <person name="McAllister B."/>
            <person name="McBride C.S."/>
            <person name="McKernan B."/>
            <person name="McKernan K."/>
            <person name="Mendez-Lago M."/>
            <person name="Minx P."/>
            <person name="Mollenhauer M.U."/>
            <person name="Montooth K."/>
            <person name="Mount S.M."/>
            <person name="Mu X."/>
            <person name="Myers E."/>
            <person name="Negre B."/>
            <person name="Newfeld S."/>
            <person name="Nielsen R."/>
            <person name="Noor M.A."/>
            <person name="O'Grady P."/>
            <person name="Pachter L."/>
            <person name="Papaceit M."/>
            <person name="Parisi M.J."/>
            <person name="Parisi M."/>
            <person name="Parts L."/>
            <person name="Pedersen J.S."/>
            <person name="Pesole G."/>
            <person name="Phillippy A.M."/>
            <person name="Ponting C.P."/>
            <person name="Pop M."/>
            <person name="Porcelli D."/>
            <person name="Powell J.R."/>
            <person name="Prohaska S."/>
            <person name="Pruitt K."/>
            <person name="Puig M."/>
            <person name="Quesneville H."/>
            <person name="Ram K.R."/>
            <person name="Rand D."/>
            <person name="Rasmussen M.D."/>
            <person name="Reed L.K."/>
            <person name="Reenan R."/>
            <person name="Reily A."/>
            <person name="Remington K.A."/>
            <person name="Rieger T.T."/>
            <person name="Ritchie M.G."/>
            <person name="Robin C."/>
            <person name="Rogers Y.H."/>
            <person name="Rohde C."/>
            <person name="Rozas J."/>
            <person name="Rubenfield M.J."/>
            <person name="Ruiz A."/>
            <person name="Russo S."/>
            <person name="Salzberg S.L."/>
            <person name="Sanchez-Gracia A."/>
            <person name="Saranga D.J."/>
            <person name="Sato H."/>
            <person name="Schaeffer S.W."/>
            <person name="Schatz M.C."/>
            <person name="Schlenke T."/>
            <person name="Schwartz R."/>
            <person name="Segarra C."/>
            <person name="Singh R.S."/>
            <person name="Sirot L."/>
            <person name="Sirota M."/>
            <person name="Sisneros N.B."/>
            <person name="Smith C.D."/>
            <person name="Smith T.F."/>
            <person name="Spieth J."/>
            <person name="Stage D.E."/>
            <person name="Stark A."/>
            <person name="Stephan W."/>
            <person name="Strausberg R.L."/>
            <person name="Strempel S."/>
            <person name="Sturgill D."/>
            <person name="Sutton G."/>
            <person name="Sutton G.G."/>
            <person name="Tao W."/>
            <person name="Teichmann S."/>
            <person name="Tobari Y.N."/>
            <person name="Tomimura Y."/>
            <person name="Tsolas J.M."/>
            <person name="Valente V.L."/>
            <person name="Venter E."/>
            <person name="Venter J.C."/>
            <person name="Vicario S."/>
            <person name="Vieira F.G."/>
            <person name="Vilella A.J."/>
            <person name="Villasante A."/>
            <person name="Walenz B."/>
            <person name="Wang J."/>
            <person name="Wasserman M."/>
            <person name="Watts T."/>
            <person name="Wilson D."/>
            <person name="Wilson R.K."/>
            <person name="Wing R.A."/>
            <person name="Wolfner M.F."/>
            <person name="Wong A."/>
            <person name="Wong G.K."/>
            <person name="Wu C.I."/>
            <person name="Wu G."/>
            <person name="Yamamoto D."/>
            <person name="Yang H.P."/>
            <person name="Yang S.P."/>
            <person name="Yorke J.A."/>
            <person name="Yoshida K."/>
            <person name="Zdobnov E."/>
            <person name="Zhang P."/>
            <person name="Zhang Y."/>
            <person name="Zimin A.V."/>
            <person name="Baldwin J."/>
            <person name="Abdouelleil A."/>
            <person name="Abdulkadir J."/>
            <person name="Abebe A."/>
            <person name="Abera B."/>
            <person name="Abreu J."/>
            <person name="Acer S.C."/>
            <person name="Aftuck L."/>
            <person name="Alexander A."/>
            <person name="An P."/>
            <person name="Anderson E."/>
            <person name="Anderson S."/>
            <person name="Arachi H."/>
            <person name="Azer M."/>
            <person name="Bachantsang P."/>
            <person name="Barry A."/>
            <person name="Bayul T."/>
            <person name="Berlin A."/>
            <person name="Bessette D."/>
            <person name="Bloom T."/>
            <person name="Blye J."/>
            <person name="Boguslavskiy L."/>
            <person name="Bonnet C."/>
            <person name="Boukhgalter B."/>
            <person name="Bourzgui I."/>
            <person name="Brown A."/>
            <person name="Cahill P."/>
            <person name="Channer S."/>
            <person name="Cheshatsang Y."/>
            <person name="Chuda L."/>
            <person name="Citroen M."/>
            <person name="Collymore A."/>
            <person name="Cooke P."/>
            <person name="Costello M."/>
            <person name="D'Aco K."/>
            <person name="Daza R."/>
            <person name="De Haan G."/>
            <person name="DeGray S."/>
            <person name="DeMaso C."/>
            <person name="Dhargay N."/>
            <person name="Dooley K."/>
            <person name="Dooley E."/>
            <person name="Doricent M."/>
            <person name="Dorje P."/>
            <person name="Dorjee K."/>
            <person name="Dupes A."/>
            <person name="Elong R."/>
            <person name="Falk J."/>
            <person name="Farina A."/>
            <person name="Faro S."/>
            <person name="Ferguson D."/>
            <person name="Fisher S."/>
            <person name="Foley C.D."/>
            <person name="Franke A."/>
            <person name="Friedrich D."/>
            <person name="Gadbois L."/>
            <person name="Gearin G."/>
            <person name="Gearin C.R."/>
            <person name="Giannoukos G."/>
            <person name="Goode T."/>
            <person name="Graham J."/>
            <person name="Grandbois E."/>
            <person name="Grewal S."/>
            <person name="Gyaltsen K."/>
            <person name="Hafez N."/>
            <person name="Hagos B."/>
            <person name="Hall J."/>
            <person name="Henson C."/>
            <person name="Hollinger A."/>
            <person name="Honan T."/>
            <person name="Huard M.D."/>
            <person name="Hughes L."/>
            <person name="Hurhula B."/>
            <person name="Husby M.E."/>
            <person name="Kamat A."/>
            <person name="Kanga B."/>
            <person name="Kashin S."/>
            <person name="Khazanovich D."/>
            <person name="Kisner P."/>
            <person name="Lance K."/>
            <person name="Lara M."/>
            <person name="Lee W."/>
            <person name="Lennon N."/>
            <person name="Letendre F."/>
            <person name="LeVine R."/>
            <person name="Lipovsky A."/>
            <person name="Liu X."/>
            <person name="Liu J."/>
            <person name="Liu S."/>
            <person name="Lokyitsang T."/>
            <person name="Lokyitsang Y."/>
            <person name="Lubonja R."/>
            <person name="Lui A."/>
            <person name="MacDonald P."/>
            <person name="Magnisalis V."/>
            <person name="Maru K."/>
            <person name="Matthews C."/>
            <person name="McCusker W."/>
            <person name="McDonough S."/>
            <person name="Mehta T."/>
            <person name="Meldrim J."/>
            <person name="Meneus L."/>
            <person name="Mihai O."/>
            <person name="Mihalev A."/>
            <person name="Mihova T."/>
            <person name="Mittelman R."/>
            <person name="Mlenga V."/>
            <person name="Montmayeur A."/>
            <person name="Mulrain L."/>
            <person name="Navidi A."/>
            <person name="Naylor J."/>
            <person name="Negash T."/>
            <person name="Nguyen T."/>
            <person name="Nguyen N."/>
            <person name="Nicol R."/>
            <person name="Norbu C."/>
            <person name="Norbu N."/>
            <person name="Novod N."/>
            <person name="O'Neill B."/>
            <person name="Osman S."/>
            <person name="Markiewicz E."/>
            <person name="Oyono O.L."/>
            <person name="Patti C."/>
            <person name="Phunkhang P."/>
            <person name="Pierre F."/>
            <person name="Priest M."/>
            <person name="Raghuraman S."/>
            <person name="Rege F."/>
            <person name="Reyes R."/>
            <person name="Rise C."/>
            <person name="Rogov P."/>
            <person name="Ross K."/>
            <person name="Ryan E."/>
            <person name="Settipalli S."/>
            <person name="Shea T."/>
            <person name="Sherpa N."/>
            <person name="Shi L."/>
            <person name="Shih D."/>
            <person name="Sparrow T."/>
            <person name="Spaulding J."/>
            <person name="Stalker J."/>
            <person name="Stange-Thomann N."/>
            <person name="Stavropoulos S."/>
            <person name="Stone C."/>
            <person name="Strader C."/>
            <person name="Tesfaye S."/>
            <person name="Thomson T."/>
            <person name="Thoulutsang Y."/>
            <person name="Thoulutsang D."/>
            <person name="Topham K."/>
            <person name="Topping I."/>
            <person name="Tsamla T."/>
            <person name="Vassiliev H."/>
            <person name="Vo A."/>
            <person name="Wangchuk T."/>
            <person name="Wangdi T."/>
            <person name="Weiand M."/>
            <person name="Wilkinson J."/>
            <person name="Wilson A."/>
            <person name="Yadav S."/>
            <person name="Young G."/>
            <person name="Yu Q."/>
            <person name="Zembek L."/>
            <person name="Zhong D."/>
            <person name="Zimmer A."/>
            <person name="Zwirko Z."/>
            <person name="Jaffe D.B."/>
            <person name="Alvarez P."/>
            <person name="Brockman W."/>
            <person name="Butler J."/>
            <person name="Chin C."/>
            <person name="Gnerre S."/>
            <person name="Grabherr M."/>
            <person name="Kleber M."/>
            <person name="Mauceli E."/>
            <person name="MacCallum I."/>
        </authorList>
    </citation>
    <scope>NUCLEOTIDE SEQUENCE [LARGE SCALE GENOMIC DNA]</scope>
    <source>
        <strain evidence="4">MSH-3 / Tucson 14011-0111.49</strain>
    </source>
</reference>
<feature type="region of interest" description="Disordered" evidence="1">
    <location>
        <begin position="196"/>
        <end position="234"/>
    </location>
</feature>
<evidence type="ECO:0000313" key="4">
    <source>
        <dbReference type="Proteomes" id="UP000008744"/>
    </source>
</evidence>
<dbReference type="EMBL" id="CH479183">
    <property type="protein sequence ID" value="EDW35749.1"/>
    <property type="molecule type" value="Genomic_DNA"/>
</dbReference>
<feature type="compositionally biased region" description="Polar residues" evidence="1">
    <location>
        <begin position="201"/>
        <end position="212"/>
    </location>
</feature>
<sequence>MRLSLLLLLIQLLALRVRGTPAKHWRRAPAHGVFNVDLYAYNKPRMNLAGHQSRSGPAPPMGQLLEQLSQHSRRSAVQKSHYRNLDDAAEVYSQSRSNGMEEQHKQANKTIESQIVNMQLTPLQMNSSLSKAHAHENLYSSEFQVQNIGAKKIVQLNTLSSSHERKPVREQVMGLEQEVHPLKVELALPQLPIEEEEEGEQVNQHNGPVESNRTNEEQTASSSTTTEASVDLTAPARESLASVKKTLAEPASQTIIDMVSTGMQEIVSQLTAENADDKDTMGHLVSELVHHSGRNETAAKRTQLKPKRKQTKKGTKPVKELETQSLEISTRRPVRTKGKGKGKGKRRPGSQRRPSTTGMQEEIETTTNWWQILPYAEIRTFLNTIYDTITDNDNDNDADERATGAA</sequence>
<organism evidence="4">
    <name type="scientific">Drosophila persimilis</name>
    <name type="common">Fruit fly</name>
    <dbReference type="NCBI Taxonomy" id="7234"/>
    <lineage>
        <taxon>Eukaryota</taxon>
        <taxon>Metazoa</taxon>
        <taxon>Ecdysozoa</taxon>
        <taxon>Arthropoda</taxon>
        <taxon>Hexapoda</taxon>
        <taxon>Insecta</taxon>
        <taxon>Pterygota</taxon>
        <taxon>Neoptera</taxon>
        <taxon>Endopterygota</taxon>
        <taxon>Diptera</taxon>
        <taxon>Brachycera</taxon>
        <taxon>Muscomorpha</taxon>
        <taxon>Ephydroidea</taxon>
        <taxon>Drosophilidae</taxon>
        <taxon>Drosophila</taxon>
        <taxon>Sophophora</taxon>
    </lineage>
</organism>
<dbReference type="STRING" id="7234.B4GGX9"/>
<dbReference type="OMA" id="INMQLMP"/>
<dbReference type="HOGENOM" id="CLU_056622_0_0_1"/>
<keyword evidence="4" id="KW-1185">Reference proteome</keyword>
<dbReference type="OrthoDB" id="7869492at2759"/>
<feature type="compositionally biased region" description="Basic residues" evidence="1">
    <location>
        <begin position="332"/>
        <end position="350"/>
    </location>
</feature>
<evidence type="ECO:0000313" key="3">
    <source>
        <dbReference type="EMBL" id="EDW35749.1"/>
    </source>
</evidence>
<feature type="signal peptide" evidence="2">
    <location>
        <begin position="1"/>
        <end position="19"/>
    </location>
</feature>
<dbReference type="PhylomeDB" id="B4GGX9"/>
<feature type="region of interest" description="Disordered" evidence="1">
    <location>
        <begin position="289"/>
        <end position="362"/>
    </location>
</feature>
<accession>B4GGX9</accession>
<keyword evidence="2" id="KW-0732">Signal</keyword>
<gene>
    <name evidence="3" type="primary">Dper\GL17050</name>
    <name evidence="3" type="ORF">Dper_GL17050</name>
</gene>
<dbReference type="AlphaFoldDB" id="B4GGX9"/>
<evidence type="ECO:0000256" key="2">
    <source>
        <dbReference type="SAM" id="SignalP"/>
    </source>
</evidence>
<feature type="compositionally biased region" description="Basic residues" evidence="1">
    <location>
        <begin position="302"/>
        <end position="316"/>
    </location>
</feature>
<name>B4GGX9_DROPE</name>
<dbReference type="Proteomes" id="UP000008744">
    <property type="component" value="Unassembled WGS sequence"/>
</dbReference>
<feature type="compositionally biased region" description="Low complexity" evidence="1">
    <location>
        <begin position="217"/>
        <end position="229"/>
    </location>
</feature>
<dbReference type="eggNOG" id="ENOG502SWQX">
    <property type="taxonomic scope" value="Eukaryota"/>
</dbReference>
<proteinExistence type="predicted"/>
<feature type="chain" id="PRO_5002806860" evidence="2">
    <location>
        <begin position="20"/>
        <end position="406"/>
    </location>
</feature>
<feature type="compositionally biased region" description="Basic and acidic residues" evidence="1">
    <location>
        <begin position="289"/>
        <end position="299"/>
    </location>
</feature>
<feature type="compositionally biased region" description="Polar residues" evidence="1">
    <location>
        <begin position="352"/>
        <end position="362"/>
    </location>
</feature>
<protein>
    <submittedName>
        <fullName evidence="3">GL17050</fullName>
    </submittedName>
</protein>